<keyword evidence="3" id="KW-1185">Reference proteome</keyword>
<evidence type="ECO:0000313" key="2">
    <source>
        <dbReference type="EMBL" id="VDN49492.1"/>
    </source>
</evidence>
<evidence type="ECO:0000313" key="3">
    <source>
        <dbReference type="Proteomes" id="UP000271098"/>
    </source>
</evidence>
<dbReference type="EMBL" id="UYRT01114235">
    <property type="protein sequence ID" value="VDN49492.1"/>
    <property type="molecule type" value="Genomic_DNA"/>
</dbReference>
<dbReference type="EMBL" id="UYRT01024058">
    <property type="protein sequence ID" value="VDK61978.1"/>
    <property type="molecule type" value="Genomic_DNA"/>
</dbReference>
<reference evidence="1 3" key="2">
    <citation type="submission" date="2018-11" db="EMBL/GenBank/DDBJ databases">
        <authorList>
            <consortium name="Pathogen Informatics"/>
        </authorList>
    </citation>
    <scope>NUCLEOTIDE SEQUENCE [LARGE SCALE GENOMIC DNA]</scope>
</reference>
<name>A0A183DI00_9BILA</name>
<evidence type="ECO:0000313" key="1">
    <source>
        <dbReference type="EMBL" id="VDK61978.1"/>
    </source>
</evidence>
<gene>
    <name evidence="2" type="ORF">GPUH_LOCUS26797</name>
    <name evidence="1" type="ORF">GPUH_LOCUS8343</name>
</gene>
<evidence type="ECO:0000313" key="4">
    <source>
        <dbReference type="WBParaSite" id="GPUH_0000835001-mRNA-1"/>
    </source>
</evidence>
<reference evidence="4 5" key="1">
    <citation type="submission" date="2016-06" db="UniProtKB">
        <authorList>
            <consortium name="WormBaseParasite"/>
        </authorList>
    </citation>
    <scope>IDENTIFICATION</scope>
</reference>
<sequence>MYRGKNQLKDGSERRTLYCVRSGKQSVYEVNAQLSHFGHDSDMEQFIKAESAEHGVESPVIFEKSVKRESESAEFGEISGAVFEDESGNPVYEEVFEEDV</sequence>
<dbReference type="WBParaSite" id="GPUH_0002682701-mRNA-1">
    <property type="protein sequence ID" value="GPUH_0002682701-mRNA-1"/>
    <property type="gene ID" value="GPUH_0002682701"/>
</dbReference>
<organism evidence="4">
    <name type="scientific">Gongylonema pulchrum</name>
    <dbReference type="NCBI Taxonomy" id="637853"/>
    <lineage>
        <taxon>Eukaryota</taxon>
        <taxon>Metazoa</taxon>
        <taxon>Ecdysozoa</taxon>
        <taxon>Nematoda</taxon>
        <taxon>Chromadorea</taxon>
        <taxon>Rhabditida</taxon>
        <taxon>Spirurina</taxon>
        <taxon>Spiruromorpha</taxon>
        <taxon>Spiruroidea</taxon>
        <taxon>Gongylonematidae</taxon>
        <taxon>Gongylonema</taxon>
    </lineage>
</organism>
<dbReference type="WBParaSite" id="GPUH_0000835001-mRNA-1">
    <property type="protein sequence ID" value="GPUH_0000835001-mRNA-1"/>
    <property type="gene ID" value="GPUH_0000835001"/>
</dbReference>
<accession>A0A183DI00</accession>
<evidence type="ECO:0000313" key="5">
    <source>
        <dbReference type="WBParaSite" id="GPUH_0002682701-mRNA-1"/>
    </source>
</evidence>
<protein>
    <submittedName>
        <fullName evidence="4 5">DUF1508 domain-containing protein</fullName>
    </submittedName>
</protein>
<dbReference type="Proteomes" id="UP000271098">
    <property type="component" value="Unassembled WGS sequence"/>
</dbReference>
<dbReference type="AlphaFoldDB" id="A0A183DI00"/>
<proteinExistence type="predicted"/>